<name>W4Q819_9BACI</name>
<dbReference type="EMBL" id="BAUT01000067">
    <property type="protein sequence ID" value="GAE27838.1"/>
    <property type="molecule type" value="Genomic_DNA"/>
</dbReference>
<sequence>MKKTASVKKVISKPALRYVVRSLPEKEFKLNWNHEDKKSTLSIYDYETKQMSVATFQNGDKLVFQHLDSTNPRIITVFEEIIGAPLKDQFKRSAKTLYMEMDYHLLELYEYIQTSDRENIKQTKAKLVPLREEFLHITSHEAASET</sequence>
<evidence type="ECO:0000313" key="2">
    <source>
        <dbReference type="Proteomes" id="UP000018890"/>
    </source>
</evidence>
<dbReference type="AlphaFoldDB" id="W4Q819"/>
<organism evidence="1 2">
    <name type="scientific">Halalkalibacter wakoensis JCM 9140</name>
    <dbReference type="NCBI Taxonomy" id="1236970"/>
    <lineage>
        <taxon>Bacteria</taxon>
        <taxon>Bacillati</taxon>
        <taxon>Bacillota</taxon>
        <taxon>Bacilli</taxon>
        <taxon>Bacillales</taxon>
        <taxon>Bacillaceae</taxon>
        <taxon>Halalkalibacter</taxon>
    </lineage>
</organism>
<gene>
    <name evidence="1" type="ORF">JCM9140_3999</name>
</gene>
<evidence type="ECO:0000313" key="1">
    <source>
        <dbReference type="EMBL" id="GAE27838.1"/>
    </source>
</evidence>
<dbReference type="RefSeq" id="WP_034749660.1">
    <property type="nucleotide sequence ID" value="NZ_BAUT01000067.1"/>
</dbReference>
<reference evidence="1" key="1">
    <citation type="journal article" date="2014" name="Genome Announc.">
        <title>Draft Genome Sequences of Three Alkaliphilic Bacillus Strains, Bacillus wakoensis JCM 9140T, Bacillus akibai JCM 9157T, and Bacillus hemicellulosilyticus JCM 9152T.</title>
        <authorList>
            <person name="Yuki M."/>
            <person name="Oshima K."/>
            <person name="Suda W."/>
            <person name="Oshida Y."/>
            <person name="Kitamura K."/>
            <person name="Iida T."/>
            <person name="Hattori M."/>
            <person name="Ohkuma M."/>
        </authorList>
    </citation>
    <scope>NUCLEOTIDE SEQUENCE [LARGE SCALE GENOMIC DNA]</scope>
    <source>
        <strain evidence="1">JCM 9140</strain>
    </source>
</reference>
<keyword evidence="2" id="KW-1185">Reference proteome</keyword>
<protein>
    <submittedName>
        <fullName evidence="1">Uncharacterized protein</fullName>
    </submittedName>
</protein>
<accession>W4Q819</accession>
<comment type="caution">
    <text evidence="1">The sequence shown here is derived from an EMBL/GenBank/DDBJ whole genome shotgun (WGS) entry which is preliminary data.</text>
</comment>
<proteinExistence type="predicted"/>
<dbReference type="STRING" id="1236970.JCM9140_3999"/>
<dbReference type="Proteomes" id="UP000018890">
    <property type="component" value="Unassembled WGS sequence"/>
</dbReference>